<dbReference type="Gene3D" id="3.10.620.30">
    <property type="match status" value="1"/>
</dbReference>
<feature type="region of interest" description="Disordered" evidence="1">
    <location>
        <begin position="512"/>
        <end position="557"/>
    </location>
</feature>
<evidence type="ECO:0000256" key="2">
    <source>
        <dbReference type="SAM" id="Phobius"/>
    </source>
</evidence>
<dbReference type="PANTHER" id="PTHR42736:SF1">
    <property type="entry name" value="PROTEIN-GLUTAMINE GAMMA-GLUTAMYLTRANSFERASE"/>
    <property type="match status" value="1"/>
</dbReference>
<reference evidence="4 5" key="1">
    <citation type="submission" date="2017-10" db="EMBL/GenBank/DDBJ databases">
        <title>Sequencing the genomes of 1000 actinobacteria strains.</title>
        <authorList>
            <person name="Klenk H.-P."/>
        </authorList>
    </citation>
    <scope>NUCLEOTIDE SEQUENCE [LARGE SCALE GENOMIC DNA]</scope>
    <source>
        <strain evidence="4 5">DSM 15597</strain>
    </source>
</reference>
<feature type="compositionally biased region" description="Polar residues" evidence="1">
    <location>
        <begin position="519"/>
        <end position="536"/>
    </location>
</feature>
<feature type="transmembrane region" description="Helical" evidence="2">
    <location>
        <begin position="7"/>
        <end position="25"/>
    </location>
</feature>
<keyword evidence="2" id="KW-1133">Transmembrane helix</keyword>
<feature type="transmembrane region" description="Helical" evidence="2">
    <location>
        <begin position="153"/>
        <end position="169"/>
    </location>
</feature>
<feature type="transmembrane region" description="Helical" evidence="2">
    <location>
        <begin position="190"/>
        <end position="209"/>
    </location>
</feature>
<dbReference type="SUPFAM" id="SSF54001">
    <property type="entry name" value="Cysteine proteinases"/>
    <property type="match status" value="1"/>
</dbReference>
<dbReference type="Pfam" id="PF01841">
    <property type="entry name" value="Transglut_core"/>
    <property type="match status" value="1"/>
</dbReference>
<feature type="transmembrane region" description="Helical" evidence="2">
    <location>
        <begin position="31"/>
        <end position="49"/>
    </location>
</feature>
<feature type="domain" description="Transglutaminase-like" evidence="3">
    <location>
        <begin position="441"/>
        <end position="510"/>
    </location>
</feature>
<feature type="transmembrane region" description="Helical" evidence="2">
    <location>
        <begin position="98"/>
        <end position="118"/>
    </location>
</feature>
<dbReference type="OrthoDB" id="9804023at2"/>
<protein>
    <submittedName>
        <fullName evidence="4">Transglutaminase superfamily protein</fullName>
    </submittedName>
</protein>
<dbReference type="InterPro" id="IPR021878">
    <property type="entry name" value="TgpA_N"/>
</dbReference>
<evidence type="ECO:0000256" key="1">
    <source>
        <dbReference type="SAM" id="MobiDB-lite"/>
    </source>
</evidence>
<organism evidence="4 5">
    <name type="scientific">Propionicimonas paludicola</name>
    <dbReference type="NCBI Taxonomy" id="185243"/>
    <lineage>
        <taxon>Bacteria</taxon>
        <taxon>Bacillati</taxon>
        <taxon>Actinomycetota</taxon>
        <taxon>Actinomycetes</taxon>
        <taxon>Propionibacteriales</taxon>
        <taxon>Nocardioidaceae</taxon>
        <taxon>Propionicimonas</taxon>
    </lineage>
</organism>
<accession>A0A2A9CS15</accession>
<proteinExistence type="predicted"/>
<dbReference type="Pfam" id="PF11992">
    <property type="entry name" value="TgpA_N"/>
    <property type="match status" value="1"/>
</dbReference>
<comment type="caution">
    <text evidence="4">The sequence shown here is derived from an EMBL/GenBank/DDBJ whole genome shotgun (WGS) entry which is preliminary data.</text>
</comment>
<dbReference type="SMART" id="SM00460">
    <property type="entry name" value="TGc"/>
    <property type="match status" value="1"/>
</dbReference>
<keyword evidence="2" id="KW-0812">Transmembrane</keyword>
<dbReference type="RefSeq" id="WP_143483592.1">
    <property type="nucleotide sequence ID" value="NZ_PDJC01000001.1"/>
</dbReference>
<dbReference type="Proteomes" id="UP000226079">
    <property type="component" value="Unassembled WGS sequence"/>
</dbReference>
<evidence type="ECO:0000313" key="5">
    <source>
        <dbReference type="Proteomes" id="UP000226079"/>
    </source>
</evidence>
<feature type="transmembrane region" description="Helical" evidence="2">
    <location>
        <begin position="61"/>
        <end position="78"/>
    </location>
</feature>
<gene>
    <name evidence="4" type="ORF">ATK74_1537</name>
</gene>
<keyword evidence="5" id="KW-1185">Reference proteome</keyword>
<name>A0A2A9CS15_9ACTN</name>
<dbReference type="InterPro" id="IPR052901">
    <property type="entry name" value="Bact_TGase-like"/>
</dbReference>
<evidence type="ECO:0000259" key="3">
    <source>
        <dbReference type="SMART" id="SM00460"/>
    </source>
</evidence>
<keyword evidence="2" id="KW-0472">Membrane</keyword>
<feature type="transmembrane region" description="Helical" evidence="2">
    <location>
        <begin position="130"/>
        <end position="147"/>
    </location>
</feature>
<dbReference type="EMBL" id="PDJC01000001">
    <property type="protein sequence ID" value="PFG16981.1"/>
    <property type="molecule type" value="Genomic_DNA"/>
</dbReference>
<dbReference type="PANTHER" id="PTHR42736">
    <property type="entry name" value="PROTEIN-GLUTAMINE GAMMA-GLUTAMYLTRANSFERASE"/>
    <property type="match status" value="1"/>
</dbReference>
<sequence length="703" mass="74044">MTPADRTTLACAVAALTAGFPLVVLTSDRTYLVLAALLIGASAAVGIGVRHLGAPSWAARLLQLSALILIPIVVPASQNPVRLITKTVIHIQASVAPMAYEVGFAALSGVLLWLVFVILEAIGEAVRSSVLGLALLLPSFIADVVIAPDLTGFWHFAVPAFGYAILLATSTRNRAGQESPGASVTGLRRGILSIAALTTVLALVAAMVVTGRLPAAKQSWGQGINGGVQLVDPSLDLIRNINAVTDRPVLSYRSDDGKGSYLRLAALSGFTDSGFGLVPTELFPGPMASGRPPGEQRWVKLDVTVGDFTSQWLPVPWVPTSYSATGDWRYDRTTLAVAAVGDTQATATRGLHYTATGWQMLDLDKELASAQAGDPGDRGLTLELPEGISAEVTGLVDNLTSGLRSSGAKALALRDFLRSGEFTYSTQMAPGTTIGTLNDFLIGSRVGYCEQFAGGLATMARIAGIPSRVVVGFLPGRKSGDVWQVGVRNMHAWTELYFDDLGWVALDATPPGAVEGGPTATSSAEPTVSPTSTAPRTSEAPVPRPSQSARPTTPAPEQRAPIWPIVGWIAAAILLLALPRLVRLGLSLLRLHRTEAGPAAEGAWSEATARLADAGIRLERGSPRLQAKQAAEHLDESAATALFQLAVAVERARFDRQPASPEGLMPLLQTLSAGLAGRRRTLLAQWWPKSLRPRLGSRRGDPS</sequence>
<dbReference type="AlphaFoldDB" id="A0A2A9CS15"/>
<dbReference type="InterPro" id="IPR038765">
    <property type="entry name" value="Papain-like_cys_pep_sf"/>
</dbReference>
<dbReference type="InterPro" id="IPR002931">
    <property type="entry name" value="Transglutaminase-like"/>
</dbReference>
<evidence type="ECO:0000313" key="4">
    <source>
        <dbReference type="EMBL" id="PFG16981.1"/>
    </source>
</evidence>